<protein>
    <submittedName>
        <fullName evidence="2">Uncharacterized protein</fullName>
    </submittedName>
</protein>
<name>C0PLB4_MAIZE</name>
<organism evidence="2">
    <name type="scientific">Zea mays</name>
    <name type="common">Maize</name>
    <dbReference type="NCBI Taxonomy" id="4577"/>
    <lineage>
        <taxon>Eukaryota</taxon>
        <taxon>Viridiplantae</taxon>
        <taxon>Streptophyta</taxon>
        <taxon>Embryophyta</taxon>
        <taxon>Tracheophyta</taxon>
        <taxon>Spermatophyta</taxon>
        <taxon>Magnoliopsida</taxon>
        <taxon>Liliopsida</taxon>
        <taxon>Poales</taxon>
        <taxon>Poaceae</taxon>
        <taxon>PACMAD clade</taxon>
        <taxon>Panicoideae</taxon>
        <taxon>Andropogonodae</taxon>
        <taxon>Andropogoneae</taxon>
        <taxon>Tripsacinae</taxon>
        <taxon>Zea</taxon>
    </lineage>
</organism>
<reference evidence="2" key="2">
    <citation type="submission" date="2012-06" db="EMBL/GenBank/DDBJ databases">
        <authorList>
            <person name="Yu Y."/>
            <person name="Currie J."/>
            <person name="Lomeli R."/>
            <person name="Angelova A."/>
            <person name="Collura K."/>
            <person name="Wissotski M."/>
            <person name="Campos D."/>
            <person name="Kudrna D."/>
            <person name="Golser W."/>
            <person name="Ashely E."/>
            <person name="Descour A."/>
            <person name="Fernandes J."/>
            <person name="Soderlund C."/>
            <person name="Walbot V."/>
        </authorList>
    </citation>
    <scope>NUCLEOTIDE SEQUENCE</scope>
    <source>
        <strain evidence="2">B73</strain>
    </source>
</reference>
<dbReference type="AlphaFoldDB" id="C0PLB4"/>
<proteinExistence type="evidence at transcript level"/>
<feature type="compositionally biased region" description="Basic residues" evidence="1">
    <location>
        <begin position="79"/>
        <end position="92"/>
    </location>
</feature>
<feature type="compositionally biased region" description="Basic residues" evidence="1">
    <location>
        <begin position="38"/>
        <end position="72"/>
    </location>
</feature>
<sequence>MDAVEAGGRRRRCRGSGGRQECGDGRWFWRSGLQAGRQWRRSRRRRRKADASVRWRRRPNVGGARRRPRRGRGREARGGRRRPGGQPRRGRHGSPAVGVPLYRMQAGTGK</sequence>
<reference evidence="2" key="1">
    <citation type="journal article" date="2009" name="PLoS Genet.">
        <title>Sequencing, mapping, and analysis of 27,455 maize full-length cDNAs.</title>
        <authorList>
            <person name="Soderlund C."/>
            <person name="Descour A."/>
            <person name="Kudrna D."/>
            <person name="Bomhoff M."/>
            <person name="Boyd L."/>
            <person name="Currie J."/>
            <person name="Angelova A."/>
            <person name="Collura K."/>
            <person name="Wissotski M."/>
            <person name="Ashley E."/>
            <person name="Morrow D."/>
            <person name="Fernandes J."/>
            <person name="Walbot V."/>
            <person name="Yu Y."/>
        </authorList>
    </citation>
    <scope>NUCLEOTIDE SEQUENCE</scope>
    <source>
        <strain evidence="2">B73</strain>
    </source>
</reference>
<accession>C0PLB4</accession>
<dbReference type="EMBL" id="BT069083">
    <property type="protein sequence ID" value="ACN35980.1"/>
    <property type="molecule type" value="mRNA"/>
</dbReference>
<evidence type="ECO:0000256" key="1">
    <source>
        <dbReference type="SAM" id="MobiDB-lite"/>
    </source>
</evidence>
<evidence type="ECO:0000313" key="2">
    <source>
        <dbReference type="EMBL" id="ACN35980.1"/>
    </source>
</evidence>
<feature type="region of interest" description="Disordered" evidence="1">
    <location>
        <begin position="1"/>
        <end position="110"/>
    </location>
</feature>